<dbReference type="PANTHER" id="PTHR46327:SF9">
    <property type="entry name" value="MYB_SANT-LIKE DNA-BINDING DOMAIN-CONTAINING PROTEIN"/>
    <property type="match status" value="1"/>
</dbReference>
<dbReference type="Pfam" id="PF13837">
    <property type="entry name" value="Myb_DNA-bind_4"/>
    <property type="match status" value="1"/>
</dbReference>
<dbReference type="EMBL" id="JBBWWQ010000010">
    <property type="protein sequence ID" value="KAK8936806.1"/>
    <property type="molecule type" value="Genomic_DNA"/>
</dbReference>
<feature type="coiled-coil region" evidence="1">
    <location>
        <begin position="314"/>
        <end position="341"/>
    </location>
</feature>
<dbReference type="Gene3D" id="1.10.10.60">
    <property type="entry name" value="Homeodomain-like"/>
    <property type="match status" value="1"/>
</dbReference>
<keyword evidence="5" id="KW-1185">Reference proteome</keyword>
<organism evidence="4 5">
    <name type="scientific">Platanthera zijinensis</name>
    <dbReference type="NCBI Taxonomy" id="2320716"/>
    <lineage>
        <taxon>Eukaryota</taxon>
        <taxon>Viridiplantae</taxon>
        <taxon>Streptophyta</taxon>
        <taxon>Embryophyta</taxon>
        <taxon>Tracheophyta</taxon>
        <taxon>Spermatophyta</taxon>
        <taxon>Magnoliopsida</taxon>
        <taxon>Liliopsida</taxon>
        <taxon>Asparagales</taxon>
        <taxon>Orchidaceae</taxon>
        <taxon>Orchidoideae</taxon>
        <taxon>Orchideae</taxon>
        <taxon>Orchidinae</taxon>
        <taxon>Platanthera</taxon>
    </lineage>
</organism>
<accession>A0AAP0G4M5</accession>
<evidence type="ECO:0000259" key="3">
    <source>
        <dbReference type="Pfam" id="PF13837"/>
    </source>
</evidence>
<evidence type="ECO:0000313" key="4">
    <source>
        <dbReference type="EMBL" id="KAK8936806.1"/>
    </source>
</evidence>
<keyword evidence="1" id="KW-0175">Coiled coil</keyword>
<dbReference type="InterPro" id="IPR044822">
    <property type="entry name" value="Myb_DNA-bind_4"/>
</dbReference>
<evidence type="ECO:0000256" key="1">
    <source>
        <dbReference type="SAM" id="Coils"/>
    </source>
</evidence>
<feature type="compositionally biased region" description="Acidic residues" evidence="2">
    <location>
        <begin position="217"/>
        <end position="237"/>
    </location>
</feature>
<proteinExistence type="predicted"/>
<reference evidence="4 5" key="1">
    <citation type="journal article" date="2022" name="Nat. Plants">
        <title>Genomes of leafy and leafless Platanthera orchids illuminate the evolution of mycoheterotrophy.</title>
        <authorList>
            <person name="Li M.H."/>
            <person name="Liu K.W."/>
            <person name="Li Z."/>
            <person name="Lu H.C."/>
            <person name="Ye Q.L."/>
            <person name="Zhang D."/>
            <person name="Wang J.Y."/>
            <person name="Li Y.F."/>
            <person name="Zhong Z.M."/>
            <person name="Liu X."/>
            <person name="Yu X."/>
            <person name="Liu D.K."/>
            <person name="Tu X.D."/>
            <person name="Liu B."/>
            <person name="Hao Y."/>
            <person name="Liao X.Y."/>
            <person name="Jiang Y.T."/>
            <person name="Sun W.H."/>
            <person name="Chen J."/>
            <person name="Chen Y.Q."/>
            <person name="Ai Y."/>
            <person name="Zhai J.W."/>
            <person name="Wu S.S."/>
            <person name="Zhou Z."/>
            <person name="Hsiao Y.Y."/>
            <person name="Wu W.L."/>
            <person name="Chen Y.Y."/>
            <person name="Lin Y.F."/>
            <person name="Hsu J.L."/>
            <person name="Li C.Y."/>
            <person name="Wang Z.W."/>
            <person name="Zhao X."/>
            <person name="Zhong W.Y."/>
            <person name="Ma X.K."/>
            <person name="Ma L."/>
            <person name="Huang J."/>
            <person name="Chen G.Z."/>
            <person name="Huang M.Z."/>
            <person name="Huang L."/>
            <person name="Peng D.H."/>
            <person name="Luo Y.B."/>
            <person name="Zou S.Q."/>
            <person name="Chen S.P."/>
            <person name="Lan S."/>
            <person name="Tsai W.C."/>
            <person name="Van de Peer Y."/>
            <person name="Liu Z.J."/>
        </authorList>
    </citation>
    <scope>NUCLEOTIDE SEQUENCE [LARGE SCALE GENOMIC DNA]</scope>
    <source>
        <strain evidence="4">Lor287</strain>
    </source>
</reference>
<protein>
    <recommendedName>
        <fullName evidence="3">Myb/SANT-like DNA-binding domain-containing protein</fullName>
    </recommendedName>
</protein>
<evidence type="ECO:0000256" key="2">
    <source>
        <dbReference type="SAM" id="MobiDB-lite"/>
    </source>
</evidence>
<feature type="region of interest" description="Disordered" evidence="2">
    <location>
        <begin position="22"/>
        <end position="69"/>
    </location>
</feature>
<dbReference type="PANTHER" id="PTHR46327">
    <property type="entry name" value="F16F4.11 PROTEIN-RELATED"/>
    <property type="match status" value="1"/>
</dbReference>
<evidence type="ECO:0000313" key="5">
    <source>
        <dbReference type="Proteomes" id="UP001418222"/>
    </source>
</evidence>
<dbReference type="Proteomes" id="UP001418222">
    <property type="component" value="Unassembled WGS sequence"/>
</dbReference>
<feature type="region of interest" description="Disordered" evidence="2">
    <location>
        <begin position="217"/>
        <end position="243"/>
    </location>
</feature>
<name>A0AAP0G4M5_9ASPA</name>
<dbReference type="AlphaFoldDB" id="A0AAP0G4M5"/>
<feature type="domain" description="Myb/SANT-like DNA-binding" evidence="3">
    <location>
        <begin position="71"/>
        <end position="160"/>
    </location>
</feature>
<sequence>MEHPIVGVGSLFPGSTAGILDLDPSARHRLPPPPTQTMSLFSDDEDGCGGGEESPNQDSLNRGRKGSPWQRMKWTDDAVRLLISLVASIGDDTGAMDASGRKQSLALQKKGKWKMVSMLMMQKGCYVSPQQCEDKFNDLNKRYKRLNEILGRGTSCQVVENPALLDSMPHIPQKAKDAVRRIMSSKHLFYREMCAYHNGLKISDPKAGFLKCADAHEVDDDDDEDEEDKEEDDEDVDDGSRSDDFWKMNHDKLHAEIDTMFRDATKTQCERRVWIRKQLLLLQQEMVGIQADAFELEKKQMKWKRFCCKKDREFESLRMENERLRLENERMTLQVRHKELEFDMMRPGEIAEPSCSQVEGEWVRTQPGIGRSQCSSYSHSWGGLSASIVSCIRKSFSSEANLHEDLQYA</sequence>
<gene>
    <name evidence="4" type="ORF">KSP39_PZI011863</name>
</gene>
<comment type="caution">
    <text evidence="4">The sequence shown here is derived from an EMBL/GenBank/DDBJ whole genome shotgun (WGS) entry which is preliminary data.</text>
</comment>